<keyword evidence="4" id="KW-0812">Transmembrane</keyword>
<dbReference type="GO" id="GO:0042802">
    <property type="term" value="F:identical protein binding"/>
    <property type="evidence" value="ECO:0007669"/>
    <property type="project" value="TreeGrafter"/>
</dbReference>
<keyword evidence="4" id="KW-1133">Transmembrane helix</keyword>
<dbReference type="PANTHER" id="PTHR40448">
    <property type="entry name" value="TWO-COMPONENT SENSOR HISTIDINE KINASE"/>
    <property type="match status" value="1"/>
</dbReference>
<keyword evidence="2" id="KW-0808">Transferase</keyword>
<accession>A0A1F2PHB4</accession>
<feature type="transmembrane region" description="Helical" evidence="4">
    <location>
        <begin position="86"/>
        <end position="110"/>
    </location>
</feature>
<dbReference type="Gene3D" id="1.10.287.130">
    <property type="match status" value="1"/>
</dbReference>
<dbReference type="CDD" id="cd16935">
    <property type="entry name" value="HATPase_AgrC-ComD-like"/>
    <property type="match status" value="1"/>
</dbReference>
<dbReference type="SUPFAM" id="SSF55890">
    <property type="entry name" value="Sporulation response regulatory protein Spo0B"/>
    <property type="match status" value="1"/>
</dbReference>
<comment type="caution">
    <text evidence="6">The sequence shown here is derived from an EMBL/GenBank/DDBJ whole genome shotgun (WGS) entry which is preliminary data.</text>
</comment>
<organism evidence="6 7">
    <name type="scientific">Acetobacterium wieringae</name>
    <dbReference type="NCBI Taxonomy" id="52694"/>
    <lineage>
        <taxon>Bacteria</taxon>
        <taxon>Bacillati</taxon>
        <taxon>Bacillota</taxon>
        <taxon>Clostridia</taxon>
        <taxon>Eubacteriales</taxon>
        <taxon>Eubacteriaceae</taxon>
        <taxon>Acetobacterium</taxon>
    </lineage>
</organism>
<dbReference type="InterPro" id="IPR036890">
    <property type="entry name" value="HATPase_C_sf"/>
</dbReference>
<evidence type="ECO:0000313" key="6">
    <source>
        <dbReference type="EMBL" id="OFV70718.1"/>
    </source>
</evidence>
<protein>
    <submittedName>
        <fullName evidence="6">Sensory histidine kinase DcuS</fullName>
    </submittedName>
</protein>
<feature type="transmembrane region" description="Helical" evidence="4">
    <location>
        <begin position="122"/>
        <end position="140"/>
    </location>
</feature>
<feature type="transmembrane region" description="Helical" evidence="4">
    <location>
        <begin position="152"/>
        <end position="172"/>
    </location>
</feature>
<sequence>MALSTYEMVYLITNIFGTYIVYKFMHIFFETKEVNHRIEFLSYAGYYIFIALVYLTINIPVVTMIGNIVAYFGLSFNYKAGIKRRLLSVLMIYLIGMCIEVIVALLSGYFKYSLITVNNYSSVYGLFIFQILLYLVIRILNNYKNIRKGEIIPLANWAAIIIIPISSLYIILTLFQATGLSWEQILIGVVLILLVNFTTFYLYDVISASMVDKMDKILLGQQNKYYQKQFELMESSLKTTKAMRHDLRNHLSVIYALVEKGERDAALKHLAKMTDVYDDKKQYACTENIDIDSILNFKIQAAEQQNIKIALDLSIPEKMDIPSFDLAIILGNLLDNAIEAVADLEEERQIKTNINYDKGRLIILVENPYQGERVKVGNRYLSTNKEPSQHGLGLENVKSVLQKYDGSMDINQRSNIFSVSLLLFV</sequence>
<dbReference type="Gene3D" id="3.30.565.10">
    <property type="entry name" value="Histidine kinase-like ATPase, C-terminal domain"/>
    <property type="match status" value="1"/>
</dbReference>
<reference evidence="6 7" key="1">
    <citation type="submission" date="2015-09" db="EMBL/GenBank/DDBJ databases">
        <title>Genome sequence of Acetobacterium wieringae DSM 1911.</title>
        <authorList>
            <person name="Poehlein A."/>
            <person name="Bengelsdorf F.R."/>
            <person name="Schiel-Bengelsdorf B."/>
            <person name="Duerre P."/>
            <person name="Daniel R."/>
        </authorList>
    </citation>
    <scope>NUCLEOTIDE SEQUENCE [LARGE SCALE GENOMIC DNA]</scope>
    <source>
        <strain evidence="6 7">DSM 1911</strain>
    </source>
</reference>
<evidence type="ECO:0000259" key="5">
    <source>
        <dbReference type="Pfam" id="PF14501"/>
    </source>
</evidence>
<dbReference type="OrthoDB" id="1776661at2"/>
<keyword evidence="3 6" id="KW-0418">Kinase</keyword>
<feature type="domain" description="Sensor histidine kinase NatK-like C-terminal" evidence="5">
    <location>
        <begin position="324"/>
        <end position="423"/>
    </location>
</feature>
<dbReference type="PANTHER" id="PTHR40448:SF1">
    <property type="entry name" value="TWO-COMPONENT SENSOR HISTIDINE KINASE"/>
    <property type="match status" value="1"/>
</dbReference>
<dbReference type="Pfam" id="PF14501">
    <property type="entry name" value="HATPase_c_5"/>
    <property type="match status" value="1"/>
</dbReference>
<keyword evidence="1" id="KW-0597">Phosphoprotein</keyword>
<dbReference type="GO" id="GO:0000155">
    <property type="term" value="F:phosphorelay sensor kinase activity"/>
    <property type="evidence" value="ECO:0007669"/>
    <property type="project" value="InterPro"/>
</dbReference>
<name>A0A1F2PHB4_9FIRM</name>
<keyword evidence="4" id="KW-0472">Membrane</keyword>
<evidence type="ECO:0000256" key="3">
    <source>
        <dbReference type="ARBA" id="ARBA00022777"/>
    </source>
</evidence>
<proteinExistence type="predicted"/>
<evidence type="ECO:0000313" key="7">
    <source>
        <dbReference type="Proteomes" id="UP000176244"/>
    </source>
</evidence>
<evidence type="ECO:0000256" key="2">
    <source>
        <dbReference type="ARBA" id="ARBA00022679"/>
    </source>
</evidence>
<feature type="transmembrane region" description="Helical" evidence="4">
    <location>
        <begin position="45"/>
        <end position="74"/>
    </location>
</feature>
<dbReference type="Proteomes" id="UP000176244">
    <property type="component" value="Unassembled WGS sequence"/>
</dbReference>
<dbReference type="SUPFAM" id="SSF55874">
    <property type="entry name" value="ATPase domain of HSP90 chaperone/DNA topoisomerase II/histidine kinase"/>
    <property type="match status" value="1"/>
</dbReference>
<dbReference type="STRING" id="52694.ACWI_17380"/>
<gene>
    <name evidence="6" type="ORF">ACWI_17380</name>
</gene>
<dbReference type="AlphaFoldDB" id="A0A1F2PHB4"/>
<evidence type="ECO:0000256" key="4">
    <source>
        <dbReference type="SAM" id="Phobius"/>
    </source>
</evidence>
<feature type="transmembrane region" description="Helical" evidence="4">
    <location>
        <begin position="7"/>
        <end position="25"/>
    </location>
</feature>
<evidence type="ECO:0000256" key="1">
    <source>
        <dbReference type="ARBA" id="ARBA00022553"/>
    </source>
</evidence>
<dbReference type="InterPro" id="IPR016120">
    <property type="entry name" value="Sig_transdc_His_kin_SpoOB"/>
</dbReference>
<dbReference type="InterPro" id="IPR032834">
    <property type="entry name" value="NatK-like_C"/>
</dbReference>
<dbReference type="RefSeq" id="WP_070371054.1">
    <property type="nucleotide sequence ID" value="NZ_LKEU01000028.1"/>
</dbReference>
<feature type="transmembrane region" description="Helical" evidence="4">
    <location>
        <begin position="184"/>
        <end position="206"/>
    </location>
</feature>
<dbReference type="EMBL" id="LKEU01000028">
    <property type="protein sequence ID" value="OFV70718.1"/>
    <property type="molecule type" value="Genomic_DNA"/>
</dbReference>